<feature type="transmembrane region" description="Helical" evidence="3">
    <location>
        <begin position="166"/>
        <end position="188"/>
    </location>
</feature>
<dbReference type="EMBL" id="JAPNUD010000069">
    <property type="protein sequence ID" value="MDA0643510.1"/>
    <property type="molecule type" value="Genomic_DNA"/>
</dbReference>
<dbReference type="Gene3D" id="1.10.1760.20">
    <property type="match status" value="1"/>
</dbReference>
<feature type="transmembrane region" description="Helical" evidence="3">
    <location>
        <begin position="132"/>
        <end position="154"/>
    </location>
</feature>
<protein>
    <recommendedName>
        <fullName evidence="2">Biotin transporter</fullName>
    </recommendedName>
</protein>
<accession>A0ABT4T293</accession>
<proteinExistence type="inferred from homology"/>
<name>A0ABT4T293_9ACTN</name>
<evidence type="ECO:0000256" key="3">
    <source>
        <dbReference type="SAM" id="Phobius"/>
    </source>
</evidence>
<comment type="similarity">
    <text evidence="1 2">Belongs to the BioY family.</text>
</comment>
<keyword evidence="3" id="KW-1133">Transmembrane helix</keyword>
<sequence length="197" mass="19763">MSSVPFALSPRRPVLGDLVTSSRTGAVVLTVSGAALIGLLAQVAVPLPGTPVPLTGQTLGVLLVAAALGLRRGVAATALYGAAGIAGVPWFTGAASGWSGMSFGYVLGFVVAAVVAGALAERGWDRAPGRAMAAMALANAVILLCGSAWLAALLRLDLWQAIQMGVLPFLAGDAVKIALAAALLPAAWRLSGSRARR</sequence>
<dbReference type="RefSeq" id="WP_271277763.1">
    <property type="nucleotide sequence ID" value="NZ_BAABFD010000014.1"/>
</dbReference>
<keyword evidence="3" id="KW-0812">Transmembrane</keyword>
<evidence type="ECO:0000256" key="1">
    <source>
        <dbReference type="ARBA" id="ARBA00010692"/>
    </source>
</evidence>
<dbReference type="PIRSF" id="PIRSF016661">
    <property type="entry name" value="BioY"/>
    <property type="match status" value="1"/>
</dbReference>
<comment type="caution">
    <text evidence="4">The sequence shown here is derived from an EMBL/GenBank/DDBJ whole genome shotgun (WGS) entry which is preliminary data.</text>
</comment>
<organism evidence="4 5">
    <name type="scientific">Nonomuraea ferruginea</name>
    <dbReference type="NCBI Taxonomy" id="46174"/>
    <lineage>
        <taxon>Bacteria</taxon>
        <taxon>Bacillati</taxon>
        <taxon>Actinomycetota</taxon>
        <taxon>Actinomycetes</taxon>
        <taxon>Streptosporangiales</taxon>
        <taxon>Streptosporangiaceae</taxon>
        <taxon>Nonomuraea</taxon>
    </lineage>
</organism>
<evidence type="ECO:0000313" key="4">
    <source>
        <dbReference type="EMBL" id="MDA0643510.1"/>
    </source>
</evidence>
<evidence type="ECO:0000256" key="2">
    <source>
        <dbReference type="PIRNR" id="PIRNR016661"/>
    </source>
</evidence>
<dbReference type="InterPro" id="IPR003784">
    <property type="entry name" value="BioY"/>
</dbReference>
<gene>
    <name evidence="4" type="ORF">OUY24_23015</name>
</gene>
<keyword evidence="2 3" id="KW-0472">Membrane</keyword>
<keyword evidence="5" id="KW-1185">Reference proteome</keyword>
<feature type="transmembrane region" description="Helical" evidence="3">
    <location>
        <begin position="26"/>
        <end position="45"/>
    </location>
</feature>
<keyword evidence="2" id="KW-1003">Cell membrane</keyword>
<evidence type="ECO:0000313" key="5">
    <source>
        <dbReference type="Proteomes" id="UP001212498"/>
    </source>
</evidence>
<keyword evidence="2" id="KW-0813">Transport</keyword>
<dbReference type="PANTHER" id="PTHR34295:SF1">
    <property type="entry name" value="BIOTIN TRANSPORTER BIOY"/>
    <property type="match status" value="1"/>
</dbReference>
<dbReference type="Proteomes" id="UP001212498">
    <property type="component" value="Unassembled WGS sequence"/>
</dbReference>
<dbReference type="Pfam" id="PF02632">
    <property type="entry name" value="BioY"/>
    <property type="match status" value="1"/>
</dbReference>
<dbReference type="PANTHER" id="PTHR34295">
    <property type="entry name" value="BIOTIN TRANSPORTER BIOY"/>
    <property type="match status" value="1"/>
</dbReference>
<feature type="transmembrane region" description="Helical" evidence="3">
    <location>
        <begin position="102"/>
        <end position="120"/>
    </location>
</feature>
<reference evidence="4 5" key="1">
    <citation type="submission" date="2022-11" db="EMBL/GenBank/DDBJ databases">
        <title>Nonomuraea corallina sp. nov., a new species of the genus Nonomuraea isolated from sea side sediment in Thai sea.</title>
        <authorList>
            <person name="Ngamcharungchit C."/>
            <person name="Matsumoto A."/>
            <person name="Suriyachadkun C."/>
            <person name="Panbangred W."/>
            <person name="Inahashi Y."/>
            <person name="Intra B."/>
        </authorList>
    </citation>
    <scope>NUCLEOTIDE SEQUENCE [LARGE SCALE GENOMIC DNA]</scope>
    <source>
        <strain evidence="4 5">DSM 43553</strain>
    </source>
</reference>
<comment type="subcellular location">
    <subcellularLocation>
        <location evidence="2">Cell membrane</location>
        <topology evidence="2">Multi-pass membrane protein</topology>
    </subcellularLocation>
</comment>